<sequence length="935" mass="105644">MKLSKNAWLLAAFVSTHLLAQTSVQSLEGQWNYRLDANDVGLEEKWYKTEFSETLLLPGSLNTNGIGDPVSVNTPWTGSMWNDAWYKSDFYEKYRSPENTKVVFWLTPDKYYVGKAWYQKKVTVPEDWKDKQVTLHLERCHWETTLWVDGKKIGTQNSLAVPHRYELAGLNPGEHLLTLCVDNRIKDIQPGVDAHSVSDNTQSNWNGVVGKMALTARSKAYIDGVRIEPLMNEKKIRATIRLNAAGKRYSGQLTLRVKHAGDGRTLPEMTLPVQLRAGSNEVEALYDMSADFRMWDEFQPNVYTLQIALDTKAGSDVCEENFGLRQLGTKGTQLTVNGRPVFFRGTLECCIFPKTGFPPTDEGEWKRIMEICQAHGLNHIRFHSWCPPEAAFSVADKLGMYLYVECGAWASDLGSGKPIDDFIYEESRRIVRQYGNHPSFCLMSYGNEPYGEKHKEYLRQFVNYWKERDNRFLYTTAAGWPALDESDWLCLPAPRIQAWGQGVKSIINAQEPNTVFDWSARISKTQPTISHEIGQWCVYPDLKEREKYTGVLKAKNFDIFEDRLRDNGLLHLADSFLLASGKLQTLCYKADIEAALRTKGFGGFQLLDLHDFPGQGSALVGVLNPFWESKGYVTPQEYSEFCNEVVPLVRMPRMIYNSGDTLRAAVEVAQYAASDLMLPVSWRLVAKDGRLMESGRFAPSLLPTGTLSQVGEIVLPLSTYIPQQCQLEVEVGGYRNHWNIWLYPVRKVDTGDVLVVSEWNDAVRTRLAEGGKVLLTAREGTLKNAGRDSVVVGFSSIFWNTLWTNVQAPHTLGILCDPHHPALRQFPTSYHSDYQWQDAMSHCCAIPLYKLGNVTPVVRIIDDWFTARSLGMIVELKVGKGSLLLCGADLLTDVQKRPAAVQLMNSLLDYMNSSVFRPVASASFEQLGDLFLCED</sequence>
<dbReference type="GO" id="GO:0009341">
    <property type="term" value="C:beta-galactosidase complex"/>
    <property type="evidence" value="ECO:0007669"/>
    <property type="project" value="TreeGrafter"/>
</dbReference>
<dbReference type="GO" id="GO:0004565">
    <property type="term" value="F:beta-galactosidase activity"/>
    <property type="evidence" value="ECO:0007669"/>
    <property type="project" value="UniProtKB-EC"/>
</dbReference>
<name>B5CXC8_PHOPM</name>
<feature type="signal peptide" evidence="5">
    <location>
        <begin position="1"/>
        <end position="20"/>
    </location>
</feature>
<accession>B5CXC8</accession>
<evidence type="ECO:0000256" key="5">
    <source>
        <dbReference type="SAM" id="SignalP"/>
    </source>
</evidence>
<dbReference type="EC" id="3.2.1.23" evidence="2"/>
<dbReference type="Gene3D" id="2.60.120.260">
    <property type="entry name" value="Galactose-binding domain-like"/>
    <property type="match status" value="1"/>
</dbReference>
<feature type="chain" id="PRO_5002828965" description="beta-galactosidase" evidence="5">
    <location>
        <begin position="21"/>
        <end position="935"/>
    </location>
</feature>
<evidence type="ECO:0000313" key="6">
    <source>
        <dbReference type="EMBL" id="EDY96063.1"/>
    </source>
</evidence>
<evidence type="ECO:0000256" key="3">
    <source>
        <dbReference type="ARBA" id="ARBA00022801"/>
    </source>
</evidence>
<reference evidence="6 7" key="1">
    <citation type="submission" date="2008-08" db="EMBL/GenBank/DDBJ databases">
        <title>Draft genome sequence of Bacteroides plebeius (DSM 17135).</title>
        <authorList>
            <person name="Sudarsanam P."/>
            <person name="Ley R."/>
            <person name="Guruge J."/>
            <person name="Turnbaugh P.J."/>
            <person name="Mahowald M."/>
            <person name="Liep D."/>
            <person name="Gordon J."/>
        </authorList>
    </citation>
    <scope>NUCLEOTIDE SEQUENCE [LARGE SCALE GENOMIC DNA]</scope>
    <source>
        <strain evidence="7">DSM 17135 / JCM 12973 / M2</strain>
    </source>
</reference>
<dbReference type="PANTHER" id="PTHR46323">
    <property type="entry name" value="BETA-GALACTOSIDASE"/>
    <property type="match status" value="1"/>
</dbReference>
<dbReference type="Gene3D" id="3.20.20.80">
    <property type="entry name" value="Glycosidases"/>
    <property type="match status" value="1"/>
</dbReference>
<gene>
    <name evidence="6" type="ORF">BACPLE_01369</name>
</gene>
<dbReference type="InterPro" id="IPR017853">
    <property type="entry name" value="GH"/>
</dbReference>
<evidence type="ECO:0000256" key="4">
    <source>
        <dbReference type="ARBA" id="ARBA00023295"/>
    </source>
</evidence>
<dbReference type="AlphaFoldDB" id="B5CXC8"/>
<dbReference type="RefSeq" id="WP_007560323.1">
    <property type="nucleotide sequence ID" value="NZ_DS990127.1"/>
</dbReference>
<evidence type="ECO:0000313" key="7">
    <source>
        <dbReference type="Proteomes" id="UP000003452"/>
    </source>
</evidence>
<keyword evidence="3 6" id="KW-0378">Hydrolase</keyword>
<keyword evidence="5" id="KW-0732">Signal</keyword>
<dbReference type="GO" id="GO:0005990">
    <property type="term" value="P:lactose catabolic process"/>
    <property type="evidence" value="ECO:0007669"/>
    <property type="project" value="TreeGrafter"/>
</dbReference>
<dbReference type="InterPro" id="IPR008979">
    <property type="entry name" value="Galactose-bd-like_sf"/>
</dbReference>
<evidence type="ECO:0000256" key="1">
    <source>
        <dbReference type="ARBA" id="ARBA00001412"/>
    </source>
</evidence>
<organism evidence="6 7">
    <name type="scientific">Phocaeicola plebeius (strain DSM 17135 / JCM 12973 / CCUG 54634 / M2)</name>
    <name type="common">Bacteroides plebeius</name>
    <dbReference type="NCBI Taxonomy" id="484018"/>
    <lineage>
        <taxon>Bacteria</taxon>
        <taxon>Pseudomonadati</taxon>
        <taxon>Bacteroidota</taxon>
        <taxon>Bacteroidia</taxon>
        <taxon>Bacteroidales</taxon>
        <taxon>Bacteroidaceae</taxon>
        <taxon>Phocaeicola</taxon>
    </lineage>
</organism>
<dbReference type="SUPFAM" id="SSF51445">
    <property type="entry name" value="(Trans)glycosidases"/>
    <property type="match status" value="1"/>
</dbReference>
<dbReference type="GeneID" id="43184428"/>
<comment type="caution">
    <text evidence="6">The sequence shown here is derived from an EMBL/GenBank/DDBJ whole genome shotgun (WGS) entry which is preliminary data.</text>
</comment>
<evidence type="ECO:0000256" key="2">
    <source>
        <dbReference type="ARBA" id="ARBA00012756"/>
    </source>
</evidence>
<comment type="catalytic activity">
    <reaction evidence="1">
        <text>Hydrolysis of terminal non-reducing beta-D-galactose residues in beta-D-galactosides.</text>
        <dbReference type="EC" id="3.2.1.23"/>
    </reaction>
</comment>
<dbReference type="Proteomes" id="UP000003452">
    <property type="component" value="Unassembled WGS sequence"/>
</dbReference>
<dbReference type="EMBL" id="ABQC02000016">
    <property type="protein sequence ID" value="EDY96063.1"/>
    <property type="molecule type" value="Genomic_DNA"/>
</dbReference>
<dbReference type="InterPro" id="IPR050347">
    <property type="entry name" value="Bact_Beta-galactosidase"/>
</dbReference>
<proteinExistence type="predicted"/>
<keyword evidence="4" id="KW-0326">Glycosidase</keyword>
<dbReference type="eggNOG" id="COG3250">
    <property type="taxonomic scope" value="Bacteria"/>
</dbReference>
<protein>
    <recommendedName>
        <fullName evidence="2">beta-galactosidase</fullName>
        <ecNumber evidence="2">3.2.1.23</ecNumber>
    </recommendedName>
</protein>
<dbReference type="SUPFAM" id="SSF49785">
    <property type="entry name" value="Galactose-binding domain-like"/>
    <property type="match status" value="1"/>
</dbReference>
<reference evidence="6 7" key="2">
    <citation type="submission" date="2008-08" db="EMBL/GenBank/DDBJ databases">
        <authorList>
            <person name="Fulton L."/>
            <person name="Clifton S."/>
            <person name="Fulton B."/>
            <person name="Xu J."/>
            <person name="Minx P."/>
            <person name="Pepin K.H."/>
            <person name="Johnson M."/>
            <person name="Thiruvilangam P."/>
            <person name="Bhonagiri V."/>
            <person name="Nash W.E."/>
            <person name="Mardis E.R."/>
            <person name="Wilson R.K."/>
        </authorList>
    </citation>
    <scope>NUCLEOTIDE SEQUENCE [LARGE SCALE GENOMIC DNA]</scope>
    <source>
        <strain evidence="7">DSM 17135 / JCM 12973 / M2</strain>
    </source>
</reference>
<dbReference type="PANTHER" id="PTHR46323:SF2">
    <property type="entry name" value="BETA-GALACTOSIDASE"/>
    <property type="match status" value="1"/>
</dbReference>
<dbReference type="HOGENOM" id="CLU_009735_0_0_10"/>